<proteinExistence type="inferred from homology"/>
<dbReference type="InterPro" id="IPR044808">
    <property type="entry name" value="ERF_plant"/>
</dbReference>
<name>A0A9W7IIE1_HIBTR</name>
<evidence type="ECO:0000256" key="5">
    <source>
        <dbReference type="ARBA" id="ARBA00023159"/>
    </source>
</evidence>
<evidence type="ECO:0000259" key="10">
    <source>
        <dbReference type="PROSITE" id="PS51032"/>
    </source>
</evidence>
<evidence type="ECO:0000313" key="12">
    <source>
        <dbReference type="Proteomes" id="UP001165190"/>
    </source>
</evidence>
<dbReference type="OrthoDB" id="674504at2759"/>
<keyword evidence="4" id="KW-0238">DNA-binding</keyword>
<dbReference type="PANTHER" id="PTHR31190">
    <property type="entry name" value="DNA-BINDING DOMAIN"/>
    <property type="match status" value="1"/>
</dbReference>
<dbReference type="SUPFAM" id="SSF54171">
    <property type="entry name" value="DNA-binding domain"/>
    <property type="match status" value="1"/>
</dbReference>
<evidence type="ECO:0000313" key="11">
    <source>
        <dbReference type="EMBL" id="GMI95651.1"/>
    </source>
</evidence>
<dbReference type="InterPro" id="IPR016177">
    <property type="entry name" value="DNA-bd_dom_sf"/>
</dbReference>
<dbReference type="GO" id="GO:0005634">
    <property type="term" value="C:nucleus"/>
    <property type="evidence" value="ECO:0007669"/>
    <property type="project" value="UniProtKB-SubCell"/>
</dbReference>
<comment type="subcellular location">
    <subcellularLocation>
        <location evidence="1">Nucleus</location>
    </subcellularLocation>
</comment>
<evidence type="ECO:0000256" key="1">
    <source>
        <dbReference type="ARBA" id="ARBA00004123"/>
    </source>
</evidence>
<evidence type="ECO:0000256" key="4">
    <source>
        <dbReference type="ARBA" id="ARBA00023125"/>
    </source>
</evidence>
<keyword evidence="12" id="KW-1185">Reference proteome</keyword>
<feature type="compositionally biased region" description="Basic and acidic residues" evidence="9">
    <location>
        <begin position="203"/>
        <end position="219"/>
    </location>
</feature>
<dbReference type="PANTHER" id="PTHR31190:SF499">
    <property type="entry name" value="ETHYLENE-RESPONSIVE TRANSCRIPTION FACTOR ERF105"/>
    <property type="match status" value="1"/>
</dbReference>
<dbReference type="Proteomes" id="UP001165190">
    <property type="component" value="Unassembled WGS sequence"/>
</dbReference>
<keyword evidence="5" id="KW-0010">Activator</keyword>
<dbReference type="GO" id="GO:0009873">
    <property type="term" value="P:ethylene-activated signaling pathway"/>
    <property type="evidence" value="ECO:0007669"/>
    <property type="project" value="UniProtKB-KW"/>
</dbReference>
<dbReference type="GO" id="GO:0000976">
    <property type="term" value="F:transcription cis-regulatory region binding"/>
    <property type="evidence" value="ECO:0007669"/>
    <property type="project" value="UniProtKB-ARBA"/>
</dbReference>
<dbReference type="InterPro" id="IPR036955">
    <property type="entry name" value="AP2/ERF_dom_sf"/>
</dbReference>
<dbReference type="EMBL" id="BSYR01000027">
    <property type="protein sequence ID" value="GMI95651.1"/>
    <property type="molecule type" value="Genomic_DNA"/>
</dbReference>
<evidence type="ECO:0000256" key="7">
    <source>
        <dbReference type="ARBA" id="ARBA00023242"/>
    </source>
</evidence>
<comment type="similarity">
    <text evidence="8">Belongs to the AP2/ERF transcription factor family. ERF subfamily.</text>
</comment>
<dbReference type="SMART" id="SM00380">
    <property type="entry name" value="AP2"/>
    <property type="match status" value="1"/>
</dbReference>
<evidence type="ECO:0000256" key="2">
    <source>
        <dbReference type="ARBA" id="ARBA00022745"/>
    </source>
</evidence>
<gene>
    <name evidence="11" type="ORF">HRI_003234400</name>
</gene>
<dbReference type="InterPro" id="IPR001471">
    <property type="entry name" value="AP2/ERF_dom"/>
</dbReference>
<keyword evidence="3" id="KW-0805">Transcription regulation</keyword>
<comment type="caution">
    <text evidence="11">The sequence shown here is derived from an EMBL/GenBank/DDBJ whole genome shotgun (WGS) entry which is preliminary data.</text>
</comment>
<organism evidence="11 12">
    <name type="scientific">Hibiscus trionum</name>
    <name type="common">Flower of an hour</name>
    <dbReference type="NCBI Taxonomy" id="183268"/>
    <lineage>
        <taxon>Eukaryota</taxon>
        <taxon>Viridiplantae</taxon>
        <taxon>Streptophyta</taxon>
        <taxon>Embryophyta</taxon>
        <taxon>Tracheophyta</taxon>
        <taxon>Spermatophyta</taxon>
        <taxon>Magnoliopsida</taxon>
        <taxon>eudicotyledons</taxon>
        <taxon>Gunneridae</taxon>
        <taxon>Pentapetalae</taxon>
        <taxon>rosids</taxon>
        <taxon>malvids</taxon>
        <taxon>Malvales</taxon>
        <taxon>Malvaceae</taxon>
        <taxon>Malvoideae</taxon>
        <taxon>Hibiscus</taxon>
    </lineage>
</organism>
<keyword evidence="7" id="KW-0539">Nucleus</keyword>
<sequence>MERSSEVTSALQYIKHYLLDELSPVGLGKFSNQNQWLLVRWCLVARASTPASKLGEIADCLVAGARAVGRTGSAVRVMHLHCLVKPQVSTSTPESLYSQTSSSGSSLTETSFSRLEVEDDDFFQFSPDFPGTSVFEFESKPQIIHLTAPNPISSHASSLEFEVKPQISAAKPQVSSTSNSKVRKPSLKISLPRKVEWIRFDKPDLSRPEPRKSNSEDKKHYRGVRQRPWGKFAAEIRDPTRRGSRIWLGTFDTATEAAKAYDRAAFKLRGAKAILNFPLEAGKLGSGAIAGERKRCRDDGAGEERREKVVKRENKNVTKARDNGGAPLTPSNWSAFWDLDNDMKEIFNVPLSSPLGFPQVMVI</sequence>
<dbReference type="GO" id="GO:0006950">
    <property type="term" value="P:response to stress"/>
    <property type="evidence" value="ECO:0007669"/>
    <property type="project" value="UniProtKB-ARBA"/>
</dbReference>
<keyword evidence="2" id="KW-0936">Ethylene signaling pathway</keyword>
<evidence type="ECO:0000256" key="8">
    <source>
        <dbReference type="ARBA" id="ARBA00024343"/>
    </source>
</evidence>
<feature type="domain" description="AP2/ERF" evidence="10">
    <location>
        <begin position="220"/>
        <end position="278"/>
    </location>
</feature>
<reference evidence="11" key="1">
    <citation type="submission" date="2023-05" db="EMBL/GenBank/DDBJ databases">
        <title>Genome and transcriptome analyses reveal genes involved in the formation of fine ridges on petal epidermal cells in Hibiscus trionum.</title>
        <authorList>
            <person name="Koshimizu S."/>
            <person name="Masuda S."/>
            <person name="Ishii T."/>
            <person name="Shirasu K."/>
            <person name="Hoshino A."/>
            <person name="Arita M."/>
        </authorList>
    </citation>
    <scope>NUCLEOTIDE SEQUENCE</scope>
    <source>
        <strain evidence="11">Hamamatsu line</strain>
    </source>
</reference>
<dbReference type="CDD" id="cd00018">
    <property type="entry name" value="AP2"/>
    <property type="match status" value="1"/>
</dbReference>
<protein>
    <recommendedName>
        <fullName evidence="10">AP2/ERF domain-containing protein</fullName>
    </recommendedName>
</protein>
<accession>A0A9W7IIE1</accession>
<feature type="region of interest" description="Disordered" evidence="9">
    <location>
        <begin position="203"/>
        <end position="223"/>
    </location>
</feature>
<evidence type="ECO:0000256" key="9">
    <source>
        <dbReference type="SAM" id="MobiDB-lite"/>
    </source>
</evidence>
<dbReference type="Pfam" id="PF00847">
    <property type="entry name" value="AP2"/>
    <property type="match status" value="1"/>
</dbReference>
<evidence type="ECO:0000256" key="3">
    <source>
        <dbReference type="ARBA" id="ARBA00023015"/>
    </source>
</evidence>
<keyword evidence="6" id="KW-0804">Transcription</keyword>
<dbReference type="FunFam" id="3.30.730.10:FF:000001">
    <property type="entry name" value="Ethylene-responsive transcription factor 2"/>
    <property type="match status" value="1"/>
</dbReference>
<evidence type="ECO:0000256" key="6">
    <source>
        <dbReference type="ARBA" id="ARBA00023163"/>
    </source>
</evidence>
<dbReference type="PROSITE" id="PS51032">
    <property type="entry name" value="AP2_ERF"/>
    <property type="match status" value="1"/>
</dbReference>
<dbReference type="AlphaFoldDB" id="A0A9W7IIE1"/>
<dbReference type="Gene3D" id="3.30.730.10">
    <property type="entry name" value="AP2/ERF domain"/>
    <property type="match status" value="1"/>
</dbReference>
<dbReference type="GO" id="GO:0003700">
    <property type="term" value="F:DNA-binding transcription factor activity"/>
    <property type="evidence" value="ECO:0007669"/>
    <property type="project" value="InterPro"/>
</dbReference>
<dbReference type="PRINTS" id="PR00367">
    <property type="entry name" value="ETHRSPELEMNT"/>
</dbReference>